<reference evidence="2 3" key="1">
    <citation type="submission" date="2024-02" db="EMBL/GenBank/DDBJ databases">
        <authorList>
            <person name="Chen Y."/>
            <person name="Shah S."/>
            <person name="Dougan E. K."/>
            <person name="Thang M."/>
            <person name="Chan C."/>
        </authorList>
    </citation>
    <scope>NUCLEOTIDE SEQUENCE [LARGE SCALE GENOMIC DNA]</scope>
</reference>
<dbReference type="InterPro" id="IPR001932">
    <property type="entry name" value="PPM-type_phosphatase-like_dom"/>
</dbReference>
<protein>
    <recommendedName>
        <fullName evidence="1">PPM-type phosphatase domain-containing protein</fullName>
    </recommendedName>
</protein>
<dbReference type="PROSITE" id="PS51746">
    <property type="entry name" value="PPM_2"/>
    <property type="match status" value="1"/>
</dbReference>
<dbReference type="InterPro" id="IPR036457">
    <property type="entry name" value="PPM-type-like_dom_sf"/>
</dbReference>
<proteinExistence type="predicted"/>
<gene>
    <name evidence="2" type="ORF">CCMP2556_LOCUS26104</name>
</gene>
<dbReference type="SUPFAM" id="SSF81606">
    <property type="entry name" value="PP2C-like"/>
    <property type="match status" value="1"/>
</dbReference>
<dbReference type="EMBL" id="CAXAMN010017891">
    <property type="protein sequence ID" value="CAK9051393.1"/>
    <property type="molecule type" value="Genomic_DNA"/>
</dbReference>
<evidence type="ECO:0000313" key="3">
    <source>
        <dbReference type="Proteomes" id="UP001642484"/>
    </source>
</evidence>
<evidence type="ECO:0000313" key="2">
    <source>
        <dbReference type="EMBL" id="CAK9051393.1"/>
    </source>
</evidence>
<sequence length="371" mass="40848">MGQSTAKASTFKDSGDGFCETKQLRWGFSSMQGWRPYMEDAHFALASLGGAWSDTAAFGVMDGHGGREVARFCQRRLPMAISQGERLEPRTSLERAVESMDGLLRSEEESDYLQSLVDRTRDNPLAAWGARRVGCTAAICLVQVESILVANVGDSRVVLSQRGQAVPLSEDHKPNLPRERERIERAGGVVEQQQAGPLTTFRINGNLNLSRSIGDLDYKNDLQLPPGEQIISSVPDVLEHRRDAADEFVLIASDGIWDRIGSQEAVDFVRRKLQEGGETSLSQIMEDLLDECFSPDLMKTGGLGGDNMTALLVLVEMNPHSPTRSMSRNLVMEKPFLRTKGSGSGPSDGTFEFDFLTKLCSCHPSDTRYSL</sequence>
<organism evidence="2 3">
    <name type="scientific">Durusdinium trenchii</name>
    <dbReference type="NCBI Taxonomy" id="1381693"/>
    <lineage>
        <taxon>Eukaryota</taxon>
        <taxon>Sar</taxon>
        <taxon>Alveolata</taxon>
        <taxon>Dinophyceae</taxon>
        <taxon>Suessiales</taxon>
        <taxon>Symbiodiniaceae</taxon>
        <taxon>Durusdinium</taxon>
    </lineage>
</organism>
<dbReference type="SMART" id="SM00332">
    <property type="entry name" value="PP2Cc"/>
    <property type="match status" value="1"/>
</dbReference>
<dbReference type="Pfam" id="PF00481">
    <property type="entry name" value="PP2C"/>
    <property type="match status" value="1"/>
</dbReference>
<dbReference type="PANTHER" id="PTHR13832">
    <property type="entry name" value="PROTEIN PHOSPHATASE 2C"/>
    <property type="match status" value="1"/>
</dbReference>
<dbReference type="Proteomes" id="UP001642484">
    <property type="component" value="Unassembled WGS sequence"/>
</dbReference>
<evidence type="ECO:0000259" key="1">
    <source>
        <dbReference type="PROSITE" id="PS51746"/>
    </source>
</evidence>
<dbReference type="Gene3D" id="3.60.40.10">
    <property type="entry name" value="PPM-type phosphatase domain"/>
    <property type="match status" value="1"/>
</dbReference>
<feature type="domain" description="PPM-type phosphatase" evidence="1">
    <location>
        <begin position="25"/>
        <end position="315"/>
    </location>
</feature>
<comment type="caution">
    <text evidence="2">The sequence shown here is derived from an EMBL/GenBank/DDBJ whole genome shotgun (WGS) entry which is preliminary data.</text>
</comment>
<dbReference type="InterPro" id="IPR015655">
    <property type="entry name" value="PP2C"/>
</dbReference>
<keyword evidence="3" id="KW-1185">Reference proteome</keyword>
<name>A0ABP0MJT7_9DINO</name>
<dbReference type="CDD" id="cd00143">
    <property type="entry name" value="PP2Cc"/>
    <property type="match status" value="1"/>
</dbReference>
<dbReference type="PANTHER" id="PTHR13832:SF827">
    <property type="entry name" value="PROTEIN PHOSPHATASE 1L"/>
    <property type="match status" value="1"/>
</dbReference>
<accession>A0ABP0MJT7</accession>